<sequence>MVMEGYSVVSEAVVQRVFWVDWFHHTPHINLTLHPVNDTFSPLSPIYQESLGIIGSVPAGVLILTLLVLLLYLLTRCCDNKPRKPGSITCLKVMLVLFAVFTLGALGVSVWGNEEVHEGVTRSVLSLNNINSMVHSLSNQTKLFDETIRRNLQPQLNLFKETIQRESIKNATVEMFIIESLHYMQGNISEVLLINVEDINAMMSGAEMGGMVRLLGVGELARWVATLGITGILMMIVLVVMIGVARHSRCTLITFSVLGLLAMILCWGLTSVYLVASVALSDWCMDPNPFLEDQLSKLVSRDVAAYYLRCDPTRPSPFTRYLTHAQQAANLVLASLNKVTRIADIYYERKEVSNDTIHPRLDHLGAFVNQSQRSLGGVAALLECQSLHHHYRTALTATCQQAMSGVVYLLLSAAGSGLLFTILVWITSHTWIYLNHKAEPGTSEERDPFLPGRGSRGGTLTSLGAPGYSRPRHSHTPPQTPPFPGTLNGRVYHSDGMGSMGGGSGSAPTTVSTMGRGDNHHNHHHHTHSHSHSLGPNHGQYATLSKQCKTLESSDFY</sequence>
<evidence type="ECO:0000256" key="14">
    <source>
        <dbReference type="SAM" id="MobiDB-lite"/>
    </source>
</evidence>
<dbReference type="EMBL" id="JARKIK010000029">
    <property type="protein sequence ID" value="KAK8742169.1"/>
    <property type="molecule type" value="Genomic_DNA"/>
</dbReference>
<evidence type="ECO:0000256" key="5">
    <source>
        <dbReference type="ARBA" id="ARBA00022692"/>
    </source>
</evidence>
<feature type="transmembrane region" description="Helical" evidence="13">
    <location>
        <begin position="93"/>
        <end position="112"/>
    </location>
</feature>
<evidence type="ECO:0000256" key="3">
    <source>
        <dbReference type="ARBA" id="ARBA00022448"/>
    </source>
</evidence>
<evidence type="ECO:0000256" key="1">
    <source>
        <dbReference type="ARBA" id="ARBA00004651"/>
    </source>
</evidence>
<feature type="transmembrane region" description="Helical" evidence="13">
    <location>
        <begin position="220"/>
        <end position="245"/>
    </location>
</feature>
<dbReference type="InterPro" id="IPR006990">
    <property type="entry name" value="Tweety"/>
</dbReference>
<dbReference type="GO" id="GO:0072320">
    <property type="term" value="F:volume-sensitive chloride channel activity"/>
    <property type="evidence" value="ECO:0007669"/>
    <property type="project" value="TreeGrafter"/>
</dbReference>
<dbReference type="PANTHER" id="PTHR12424:SF8">
    <property type="entry name" value="PROTEIN TWEETY"/>
    <property type="match status" value="1"/>
</dbReference>
<dbReference type="Pfam" id="PF04906">
    <property type="entry name" value="Tweety"/>
    <property type="match status" value="1"/>
</dbReference>
<keyword evidence="10" id="KW-0325">Glycoprotein</keyword>
<evidence type="ECO:0000256" key="7">
    <source>
        <dbReference type="ARBA" id="ARBA00023065"/>
    </source>
</evidence>
<dbReference type="Proteomes" id="UP001445076">
    <property type="component" value="Unassembled WGS sequence"/>
</dbReference>
<keyword evidence="6 13" id="KW-1133">Transmembrane helix</keyword>
<comment type="similarity">
    <text evidence="2 13">Belongs to the tweety family.</text>
</comment>
<comment type="subcellular location">
    <subcellularLocation>
        <location evidence="1 13">Cell membrane</location>
        <topology evidence="1 13">Multi-pass membrane protein</topology>
    </subcellularLocation>
</comment>
<keyword evidence="9 13" id="KW-0869">Chloride channel</keyword>
<proteinExistence type="inferred from homology"/>
<evidence type="ECO:0000256" key="6">
    <source>
        <dbReference type="ARBA" id="ARBA00022989"/>
    </source>
</evidence>
<feature type="compositionally biased region" description="Basic residues" evidence="14">
    <location>
        <begin position="521"/>
        <end position="531"/>
    </location>
</feature>
<evidence type="ECO:0000256" key="8">
    <source>
        <dbReference type="ARBA" id="ARBA00023136"/>
    </source>
</evidence>
<evidence type="ECO:0000256" key="11">
    <source>
        <dbReference type="ARBA" id="ARBA00023214"/>
    </source>
</evidence>
<keyword evidence="5 13" id="KW-0812">Transmembrane</keyword>
<evidence type="ECO:0000256" key="10">
    <source>
        <dbReference type="ARBA" id="ARBA00023180"/>
    </source>
</evidence>
<keyword evidence="12 13" id="KW-0407">Ion channel</keyword>
<feature type="region of interest" description="Disordered" evidence="14">
    <location>
        <begin position="440"/>
        <end position="540"/>
    </location>
</feature>
<dbReference type="GO" id="GO:0034707">
    <property type="term" value="C:chloride channel complex"/>
    <property type="evidence" value="ECO:0007669"/>
    <property type="project" value="UniProtKB-UniRule"/>
</dbReference>
<comment type="caution">
    <text evidence="15">The sequence shown here is derived from an EMBL/GenBank/DDBJ whole genome shotgun (WGS) entry which is preliminary data.</text>
</comment>
<evidence type="ECO:0000256" key="9">
    <source>
        <dbReference type="ARBA" id="ARBA00023173"/>
    </source>
</evidence>
<evidence type="ECO:0000313" key="16">
    <source>
        <dbReference type="Proteomes" id="UP001445076"/>
    </source>
</evidence>
<keyword evidence="7 13" id="KW-0406">Ion transport</keyword>
<evidence type="ECO:0000256" key="2">
    <source>
        <dbReference type="ARBA" id="ARBA00009849"/>
    </source>
</evidence>
<keyword evidence="16" id="KW-1185">Reference proteome</keyword>
<accession>A0AAW0XW24</accession>
<feature type="transmembrane region" description="Helical" evidence="13">
    <location>
        <begin position="252"/>
        <end position="276"/>
    </location>
</feature>
<reference evidence="15 16" key="1">
    <citation type="journal article" date="2024" name="BMC Genomics">
        <title>Genome assembly of redclaw crayfish (Cherax quadricarinatus) provides insights into its immune adaptation and hypoxia tolerance.</title>
        <authorList>
            <person name="Liu Z."/>
            <person name="Zheng J."/>
            <person name="Li H."/>
            <person name="Fang K."/>
            <person name="Wang S."/>
            <person name="He J."/>
            <person name="Zhou D."/>
            <person name="Weng S."/>
            <person name="Chi M."/>
            <person name="Gu Z."/>
            <person name="He J."/>
            <person name="Li F."/>
            <person name="Wang M."/>
        </authorList>
    </citation>
    <scope>NUCLEOTIDE SEQUENCE [LARGE SCALE GENOMIC DNA]</scope>
    <source>
        <strain evidence="15">ZL_2023a</strain>
    </source>
</reference>
<keyword evidence="3 13" id="KW-0813">Transport</keyword>
<name>A0AAW0XW24_CHEQU</name>
<evidence type="ECO:0000256" key="12">
    <source>
        <dbReference type="ARBA" id="ARBA00023303"/>
    </source>
</evidence>
<keyword evidence="8 13" id="KW-0472">Membrane</keyword>
<organism evidence="15 16">
    <name type="scientific">Cherax quadricarinatus</name>
    <name type="common">Australian red claw crayfish</name>
    <dbReference type="NCBI Taxonomy" id="27406"/>
    <lineage>
        <taxon>Eukaryota</taxon>
        <taxon>Metazoa</taxon>
        <taxon>Ecdysozoa</taxon>
        <taxon>Arthropoda</taxon>
        <taxon>Crustacea</taxon>
        <taxon>Multicrustacea</taxon>
        <taxon>Malacostraca</taxon>
        <taxon>Eumalacostraca</taxon>
        <taxon>Eucarida</taxon>
        <taxon>Decapoda</taxon>
        <taxon>Pleocyemata</taxon>
        <taxon>Astacidea</taxon>
        <taxon>Parastacoidea</taxon>
        <taxon>Parastacidae</taxon>
        <taxon>Cherax</taxon>
    </lineage>
</organism>
<dbReference type="AlphaFoldDB" id="A0AAW0XW24"/>
<protein>
    <recommendedName>
        <fullName evidence="13">Protein tweety homolog</fullName>
    </recommendedName>
</protein>
<evidence type="ECO:0000256" key="4">
    <source>
        <dbReference type="ARBA" id="ARBA00022475"/>
    </source>
</evidence>
<comment type="function">
    <text evidence="13">Probable chloride channel.</text>
</comment>
<feature type="transmembrane region" description="Helical" evidence="13">
    <location>
        <begin position="406"/>
        <end position="427"/>
    </location>
</feature>
<dbReference type="PANTHER" id="PTHR12424">
    <property type="entry name" value="TWEETY-RELATED"/>
    <property type="match status" value="1"/>
</dbReference>
<dbReference type="GO" id="GO:0005886">
    <property type="term" value="C:plasma membrane"/>
    <property type="evidence" value="ECO:0007669"/>
    <property type="project" value="UniProtKB-SubCell"/>
</dbReference>
<dbReference type="GO" id="GO:0005229">
    <property type="term" value="F:intracellularly calcium-gated chloride channel activity"/>
    <property type="evidence" value="ECO:0007669"/>
    <property type="project" value="TreeGrafter"/>
</dbReference>
<evidence type="ECO:0000256" key="13">
    <source>
        <dbReference type="RuleBase" id="RU361114"/>
    </source>
</evidence>
<gene>
    <name evidence="15" type="ORF">OTU49_002154</name>
</gene>
<evidence type="ECO:0000313" key="15">
    <source>
        <dbReference type="EMBL" id="KAK8742169.1"/>
    </source>
</evidence>
<feature type="transmembrane region" description="Helical" evidence="13">
    <location>
        <begin position="51"/>
        <end position="73"/>
    </location>
</feature>
<keyword evidence="11 13" id="KW-0868">Chloride</keyword>
<keyword evidence="4" id="KW-1003">Cell membrane</keyword>